<evidence type="ECO:0000313" key="2">
    <source>
        <dbReference type="Proteomes" id="UP001474181"/>
    </source>
</evidence>
<dbReference type="RefSeq" id="WP_217553426.1">
    <property type="nucleotide sequence ID" value="NZ_JBEPEK010000322.1"/>
</dbReference>
<dbReference type="EMBL" id="JBEPEK010000322">
    <property type="protein sequence ID" value="MER7184332.1"/>
    <property type="molecule type" value="Genomic_DNA"/>
</dbReference>
<evidence type="ECO:0000313" key="1">
    <source>
        <dbReference type="EMBL" id="MER7184332.1"/>
    </source>
</evidence>
<protein>
    <submittedName>
        <fullName evidence="1">Uncharacterized protein</fullName>
    </submittedName>
</protein>
<dbReference type="Proteomes" id="UP001474181">
    <property type="component" value="Unassembled WGS sequence"/>
</dbReference>
<name>A0ABV1X5P2_9ACTN</name>
<organism evidence="1 2">
    <name type="scientific">Streptomyces hyaluromycini</name>
    <dbReference type="NCBI Taxonomy" id="1377993"/>
    <lineage>
        <taxon>Bacteria</taxon>
        <taxon>Bacillati</taxon>
        <taxon>Actinomycetota</taxon>
        <taxon>Actinomycetes</taxon>
        <taxon>Kitasatosporales</taxon>
        <taxon>Streptomycetaceae</taxon>
        <taxon>Streptomyces</taxon>
    </lineage>
</organism>
<reference evidence="1 2" key="1">
    <citation type="submission" date="2024-06" db="EMBL/GenBank/DDBJ databases">
        <title>The Natural Products Discovery Center: Release of the First 8490 Sequenced Strains for Exploring Actinobacteria Biosynthetic Diversity.</title>
        <authorList>
            <person name="Kalkreuter E."/>
            <person name="Kautsar S.A."/>
            <person name="Yang D."/>
            <person name="Bader C.D."/>
            <person name="Teijaro C.N."/>
            <person name="Fluegel L."/>
            <person name="Davis C.M."/>
            <person name="Simpson J.R."/>
            <person name="Lauterbach L."/>
            <person name="Steele A.D."/>
            <person name="Gui C."/>
            <person name="Meng S."/>
            <person name="Li G."/>
            <person name="Viehrig K."/>
            <person name="Ye F."/>
            <person name="Su P."/>
            <person name="Kiefer A.F."/>
            <person name="Nichols A."/>
            <person name="Cepeda A.J."/>
            <person name="Yan W."/>
            <person name="Fan B."/>
            <person name="Jiang Y."/>
            <person name="Adhikari A."/>
            <person name="Zheng C.-J."/>
            <person name="Schuster L."/>
            <person name="Cowan T.M."/>
            <person name="Smanski M.J."/>
            <person name="Chevrette M.G."/>
            <person name="De Carvalho L.P.S."/>
            <person name="Shen B."/>
        </authorList>
    </citation>
    <scope>NUCLEOTIDE SEQUENCE [LARGE SCALE GENOMIC DNA]</scope>
    <source>
        <strain evidence="1 2">NPDC000234</strain>
    </source>
</reference>
<sequence length="57" mass="6853">MKRQIQRATPSWRREWGIAMLCAFPTAVAVEPLWHLLTYALHTYGLVWPWEFYLPLH</sequence>
<comment type="caution">
    <text evidence="1">The sequence shown here is derived from an EMBL/GenBank/DDBJ whole genome shotgun (WGS) entry which is preliminary data.</text>
</comment>
<gene>
    <name evidence="1" type="ORF">ABT404_33525</name>
</gene>
<proteinExistence type="predicted"/>
<keyword evidence="2" id="KW-1185">Reference proteome</keyword>
<accession>A0ABV1X5P2</accession>